<gene>
    <name evidence="2" type="ORF">PHYSODRAFT_344412</name>
</gene>
<name>G4YZ18_PHYSP</name>
<dbReference type="GeneID" id="20648632"/>
<dbReference type="EMBL" id="JH159152">
    <property type="protein sequence ID" value="EGZ23299.1"/>
    <property type="molecule type" value="Genomic_DNA"/>
</dbReference>
<proteinExistence type="predicted"/>
<feature type="compositionally biased region" description="Polar residues" evidence="1">
    <location>
        <begin position="411"/>
        <end position="425"/>
    </location>
</feature>
<dbReference type="InterPro" id="IPR029057">
    <property type="entry name" value="PRTase-like"/>
</dbReference>
<keyword evidence="3" id="KW-1185">Reference proteome</keyword>
<feature type="region of interest" description="Disordered" evidence="1">
    <location>
        <begin position="490"/>
        <end position="529"/>
    </location>
</feature>
<feature type="compositionally biased region" description="Basic and acidic residues" evidence="1">
    <location>
        <begin position="432"/>
        <end position="442"/>
    </location>
</feature>
<feature type="region of interest" description="Disordered" evidence="1">
    <location>
        <begin position="411"/>
        <end position="442"/>
    </location>
</feature>
<dbReference type="Proteomes" id="UP000002640">
    <property type="component" value="Unassembled WGS sequence"/>
</dbReference>
<dbReference type="Gene3D" id="3.40.50.2020">
    <property type="match status" value="1"/>
</dbReference>
<protein>
    <recommendedName>
        <fullName evidence="4">HTH psq-type domain-containing protein</fullName>
    </recommendedName>
</protein>
<sequence>MATQGRHMGAFSRYEGDPAAYRLHEVPFAPPPPPMPPLGVSLPLSLTLRPPSPHVDEGFDTSPSKKNSRYLREMDRRTILARLDRGEKQSALAKEFRVTRAAICNLNKHRDLVLSRQHEDPPKEDQMRMKRKSRTPKSPPKPAERLIPLLLSRDTTDSAFRRYCDRLMTMEVLAWAHAGTRNNAQPPTPCGVSIAPGGSPMLSVFQALEPELPTGHIKLSLPQGGSPVAAVLDLPASVASHSVCLFYAFTDAVGGPTTFNFHLDRTLQPMAPSDRLTNSPPPPMMLNHVEKSDFQMCLHARQPFIRYESHRRRPNSRIPSQGHVTKLPGVAALLRRHDAMQAKGLIASTPVPVPEHDFECWTPPRFAGTLSDNTASPKSRWTPLTAALETNPQTPLKSNWSSNTYRYESKTQQTWVAGTPKTSSPAVVRSPEPVRTESRPKTSRYLREIDRRRILLRIAQGEKQSALAKEYHVSRAAICNLNKHRAEVLSRNHEHPLAKHPKRRMLNKPKRNEVSIVDNQASASDSSSW</sequence>
<feature type="compositionally biased region" description="Basic residues" evidence="1">
    <location>
        <begin position="498"/>
        <end position="509"/>
    </location>
</feature>
<feature type="compositionally biased region" description="Polar residues" evidence="1">
    <location>
        <begin position="517"/>
        <end position="529"/>
    </location>
</feature>
<dbReference type="SMR" id="G4YZ18"/>
<feature type="compositionally biased region" description="Basic and acidic residues" evidence="1">
    <location>
        <begin position="114"/>
        <end position="128"/>
    </location>
</feature>
<dbReference type="AlphaFoldDB" id="G4YZ18"/>
<feature type="region of interest" description="Disordered" evidence="1">
    <location>
        <begin position="49"/>
        <end position="69"/>
    </location>
</feature>
<dbReference type="KEGG" id="psoj:PHYSODRAFT_344412"/>
<evidence type="ECO:0000313" key="2">
    <source>
        <dbReference type="EMBL" id="EGZ23299.1"/>
    </source>
</evidence>
<accession>G4YZ18</accession>
<evidence type="ECO:0008006" key="4">
    <source>
        <dbReference type="Google" id="ProtNLM"/>
    </source>
</evidence>
<dbReference type="RefSeq" id="XP_009518587.1">
    <property type="nucleotide sequence ID" value="XM_009520292.1"/>
</dbReference>
<organism evidence="2 3">
    <name type="scientific">Phytophthora sojae (strain P6497)</name>
    <name type="common">Soybean stem and root rot agent</name>
    <name type="synonym">Phytophthora megasperma f. sp. glycines</name>
    <dbReference type="NCBI Taxonomy" id="1094619"/>
    <lineage>
        <taxon>Eukaryota</taxon>
        <taxon>Sar</taxon>
        <taxon>Stramenopiles</taxon>
        <taxon>Oomycota</taxon>
        <taxon>Peronosporomycetes</taxon>
        <taxon>Peronosporales</taxon>
        <taxon>Peronosporaceae</taxon>
        <taxon>Phytophthora</taxon>
    </lineage>
</organism>
<feature type="region of interest" description="Disordered" evidence="1">
    <location>
        <begin position="114"/>
        <end position="144"/>
    </location>
</feature>
<evidence type="ECO:0000256" key="1">
    <source>
        <dbReference type="SAM" id="MobiDB-lite"/>
    </source>
</evidence>
<reference evidence="2 3" key="1">
    <citation type="journal article" date="2006" name="Science">
        <title>Phytophthora genome sequences uncover evolutionary origins and mechanisms of pathogenesis.</title>
        <authorList>
            <person name="Tyler B.M."/>
            <person name="Tripathy S."/>
            <person name="Zhang X."/>
            <person name="Dehal P."/>
            <person name="Jiang R.H."/>
            <person name="Aerts A."/>
            <person name="Arredondo F.D."/>
            <person name="Baxter L."/>
            <person name="Bensasson D."/>
            <person name="Beynon J.L."/>
            <person name="Chapman J."/>
            <person name="Damasceno C.M."/>
            <person name="Dorrance A.E."/>
            <person name="Dou D."/>
            <person name="Dickerman A.W."/>
            <person name="Dubchak I.L."/>
            <person name="Garbelotto M."/>
            <person name="Gijzen M."/>
            <person name="Gordon S.G."/>
            <person name="Govers F."/>
            <person name="Grunwald N.J."/>
            <person name="Huang W."/>
            <person name="Ivors K.L."/>
            <person name="Jones R.W."/>
            <person name="Kamoun S."/>
            <person name="Krampis K."/>
            <person name="Lamour K.H."/>
            <person name="Lee M.K."/>
            <person name="McDonald W.H."/>
            <person name="Medina M."/>
            <person name="Meijer H.J."/>
            <person name="Nordberg E.K."/>
            <person name="Maclean D.J."/>
            <person name="Ospina-Giraldo M.D."/>
            <person name="Morris P.F."/>
            <person name="Phuntumart V."/>
            <person name="Putnam N.H."/>
            <person name="Rash S."/>
            <person name="Rose J.K."/>
            <person name="Sakihama Y."/>
            <person name="Salamov A.A."/>
            <person name="Savidor A."/>
            <person name="Scheuring C.F."/>
            <person name="Smith B.M."/>
            <person name="Sobral B.W."/>
            <person name="Terry A."/>
            <person name="Torto-Alalibo T.A."/>
            <person name="Win J."/>
            <person name="Xu Z."/>
            <person name="Zhang H."/>
            <person name="Grigoriev I.V."/>
            <person name="Rokhsar D.S."/>
            <person name="Boore J.L."/>
        </authorList>
    </citation>
    <scope>NUCLEOTIDE SEQUENCE [LARGE SCALE GENOMIC DNA]</scope>
    <source>
        <strain evidence="2 3">P6497</strain>
    </source>
</reference>
<dbReference type="InParanoid" id="G4YZ18"/>
<evidence type="ECO:0000313" key="3">
    <source>
        <dbReference type="Proteomes" id="UP000002640"/>
    </source>
</evidence>